<gene>
    <name evidence="1" type="ordered locus">Rumal_2015</name>
</gene>
<reference evidence="1 2" key="1">
    <citation type="journal article" date="2011" name="J. Bacteriol.">
        <title>Complete genome of the cellulolytic ruminal bacterium Ruminococcus albus 7.</title>
        <authorList>
            <person name="Suen G."/>
            <person name="Stevenson D.M."/>
            <person name="Bruce D.C."/>
            <person name="Chertkov O."/>
            <person name="Copeland A."/>
            <person name="Cheng J.F."/>
            <person name="Detter C."/>
            <person name="Detter J.C."/>
            <person name="Goodwin L.A."/>
            <person name="Han C.S."/>
            <person name="Hauser L.J."/>
            <person name="Ivanova N.N."/>
            <person name="Kyrpides N.C."/>
            <person name="Land M.L."/>
            <person name="Lapidus A."/>
            <person name="Lucas S."/>
            <person name="Ovchinnikova G."/>
            <person name="Pitluck S."/>
            <person name="Tapia R."/>
            <person name="Woyke T."/>
            <person name="Boyum J."/>
            <person name="Mead D."/>
            <person name="Weimer P.J."/>
        </authorList>
    </citation>
    <scope>NUCLEOTIDE SEQUENCE [LARGE SCALE GENOMIC DNA]</scope>
    <source>
        <strain evidence="2">ATCC 27210 / DSM 20455 / JCM 14654 / NCDO 2250 / 7</strain>
    </source>
</reference>
<dbReference type="Proteomes" id="UP000006919">
    <property type="component" value="Chromosome"/>
</dbReference>
<dbReference type="Pfam" id="PF14196">
    <property type="entry name" value="ATC_hydrolase"/>
    <property type="match status" value="1"/>
</dbReference>
<accession>E6UAW2</accession>
<dbReference type="KEGG" id="ral:Rumal_2015"/>
<sequence length="214" mass="25152">MLKYTGKYWSVLAPIVRRSLKKHYSHSFAAETMKTAKVEYREMLGRIDDIGFDNPMASNVYMSFIFFSVYRSAKGKITIDSLRVISREVISWKPLRFIVFFIDANKPSGIKAIRKNMLKNAQWLEDHPEYKEVSWDFNFDDQKHIDGFYYHFTQCPLNNFARREGLLDVLPVMCEMDHFTADLMHAKLFRENTLASGGCLCDYWFVGNKLKDPR</sequence>
<evidence type="ECO:0008006" key="3">
    <source>
        <dbReference type="Google" id="ProtNLM"/>
    </source>
</evidence>
<dbReference type="HOGENOM" id="CLU_103694_0_0_9"/>
<evidence type="ECO:0000313" key="2">
    <source>
        <dbReference type="Proteomes" id="UP000006919"/>
    </source>
</evidence>
<dbReference type="STRING" id="697329.Rumal_2015"/>
<evidence type="ECO:0000313" key="1">
    <source>
        <dbReference type="EMBL" id="ADU22508.1"/>
    </source>
</evidence>
<dbReference type="EMBL" id="CP002403">
    <property type="protein sequence ID" value="ADU22508.1"/>
    <property type="molecule type" value="Genomic_DNA"/>
</dbReference>
<dbReference type="AlphaFoldDB" id="E6UAW2"/>
<dbReference type="InterPro" id="IPR026002">
    <property type="entry name" value="ATC_hydrolase-like"/>
</dbReference>
<protein>
    <recommendedName>
        <fullName evidence="3">L-2-amino-thiazoline-4-carboxylic acid hydrolase</fullName>
    </recommendedName>
</protein>
<proteinExistence type="predicted"/>
<name>E6UAW2_RUMA7</name>
<organism evidence="1 2">
    <name type="scientific">Ruminococcus albus (strain ATCC 27210 / DSM 20455 / JCM 14654 / NCDO 2250 / 7)</name>
    <dbReference type="NCBI Taxonomy" id="697329"/>
    <lineage>
        <taxon>Bacteria</taxon>
        <taxon>Bacillati</taxon>
        <taxon>Bacillota</taxon>
        <taxon>Clostridia</taxon>
        <taxon>Eubacteriales</taxon>
        <taxon>Oscillospiraceae</taxon>
        <taxon>Ruminococcus</taxon>
    </lineage>
</organism>
<dbReference type="eggNOG" id="ENOG5030RM3">
    <property type="taxonomic scope" value="Bacteria"/>
</dbReference>